<reference evidence="4" key="1">
    <citation type="journal article" date="2019" name="Int. J. Syst. Evol. Microbiol.">
        <title>The Global Catalogue of Microorganisms (GCM) 10K type strain sequencing project: providing services to taxonomists for standard genome sequencing and annotation.</title>
        <authorList>
            <consortium name="The Broad Institute Genomics Platform"/>
            <consortium name="The Broad Institute Genome Sequencing Center for Infectious Disease"/>
            <person name="Wu L."/>
            <person name="Ma J."/>
        </authorList>
    </citation>
    <scope>NUCLEOTIDE SEQUENCE [LARGE SCALE GENOMIC DNA]</scope>
    <source>
        <strain evidence="4">NBRC 108725</strain>
    </source>
</reference>
<accession>A0ABM8GAH9</accession>
<evidence type="ECO:0000256" key="1">
    <source>
        <dbReference type="ARBA" id="ARBA00022723"/>
    </source>
</evidence>
<evidence type="ECO:0000259" key="2">
    <source>
        <dbReference type="PROSITE" id="PS51819"/>
    </source>
</evidence>
<feature type="domain" description="VOC" evidence="2">
    <location>
        <begin position="5"/>
        <end position="143"/>
    </location>
</feature>
<dbReference type="RefSeq" id="WP_286278593.1">
    <property type="nucleotide sequence ID" value="NZ_AP027731.1"/>
</dbReference>
<dbReference type="InterPro" id="IPR029068">
    <property type="entry name" value="Glyas_Bleomycin-R_OHBP_Dase"/>
</dbReference>
<protein>
    <submittedName>
        <fullName evidence="3">Glyoxalase</fullName>
    </submittedName>
</protein>
<dbReference type="PANTHER" id="PTHR43048:SF5">
    <property type="entry name" value="BLR5325 PROTEIN"/>
    <property type="match status" value="1"/>
</dbReference>
<sequence length="149" mass="15934">MAVRRIDHLGITVADLEAAVAFFVALGLRADSPMTVAGDWVGRVNGVPGSSVEMVPIRMPGGDTWLEVSRFLKPAGGEQAGAAAITRPGLRHFALVVDDVRAAVEAVRELGYDLVREIVDYEGVYLVCYVRGPEGILVELAQELDGSRS</sequence>
<dbReference type="InterPro" id="IPR037523">
    <property type="entry name" value="VOC_core"/>
</dbReference>
<evidence type="ECO:0000313" key="4">
    <source>
        <dbReference type="Proteomes" id="UP001321498"/>
    </source>
</evidence>
<keyword evidence="1" id="KW-0479">Metal-binding</keyword>
<dbReference type="PROSITE" id="PS51819">
    <property type="entry name" value="VOC"/>
    <property type="match status" value="1"/>
</dbReference>
<evidence type="ECO:0000313" key="3">
    <source>
        <dbReference type="EMBL" id="BDZ45203.1"/>
    </source>
</evidence>
<dbReference type="SUPFAM" id="SSF54593">
    <property type="entry name" value="Glyoxalase/Bleomycin resistance protein/Dihydroxybiphenyl dioxygenase"/>
    <property type="match status" value="1"/>
</dbReference>
<proteinExistence type="predicted"/>
<dbReference type="Proteomes" id="UP001321498">
    <property type="component" value="Chromosome"/>
</dbReference>
<organism evidence="3 4">
    <name type="scientific">Naasia aerilata</name>
    <dbReference type="NCBI Taxonomy" id="1162966"/>
    <lineage>
        <taxon>Bacteria</taxon>
        <taxon>Bacillati</taxon>
        <taxon>Actinomycetota</taxon>
        <taxon>Actinomycetes</taxon>
        <taxon>Micrococcales</taxon>
        <taxon>Microbacteriaceae</taxon>
        <taxon>Naasia</taxon>
    </lineage>
</organism>
<name>A0ABM8GAH9_9MICO</name>
<dbReference type="Pfam" id="PF00903">
    <property type="entry name" value="Glyoxalase"/>
    <property type="match status" value="1"/>
</dbReference>
<gene>
    <name evidence="3" type="ORF">GCM10025866_11120</name>
</gene>
<keyword evidence="4" id="KW-1185">Reference proteome</keyword>
<dbReference type="InterPro" id="IPR004360">
    <property type="entry name" value="Glyas_Fos-R_dOase_dom"/>
</dbReference>
<dbReference type="Gene3D" id="3.10.180.10">
    <property type="entry name" value="2,3-Dihydroxybiphenyl 1,2-Dioxygenase, domain 1"/>
    <property type="match status" value="1"/>
</dbReference>
<dbReference type="EMBL" id="AP027731">
    <property type="protein sequence ID" value="BDZ45203.1"/>
    <property type="molecule type" value="Genomic_DNA"/>
</dbReference>
<dbReference type="InterPro" id="IPR051785">
    <property type="entry name" value="MMCE/EMCE_epimerase"/>
</dbReference>
<dbReference type="PANTHER" id="PTHR43048">
    <property type="entry name" value="METHYLMALONYL-COA EPIMERASE"/>
    <property type="match status" value="1"/>
</dbReference>